<dbReference type="EC" id="2.7.7.4" evidence="2"/>
<evidence type="ECO:0000256" key="7">
    <source>
        <dbReference type="ARBA" id="ARBA00031812"/>
    </source>
</evidence>
<dbReference type="PANTHER" id="PTHR43509:SF1">
    <property type="entry name" value="SULFATE ADENYLYLTRANSFERASE"/>
    <property type="match status" value="1"/>
</dbReference>
<dbReference type="InterPro" id="IPR002650">
    <property type="entry name" value="Sulphate_adenylyltransferase"/>
</dbReference>
<dbReference type="Pfam" id="PF01747">
    <property type="entry name" value="ATP-sulfurylase"/>
    <property type="match status" value="1"/>
</dbReference>
<name>A0A3B1AX18_9ZZZZ</name>
<sequence>MIKPHGSEALNPLFVYDSEQHHALIKEAEGLPSIIVSSATAANAVMMGAGYFNPLTGYMNAADAMSCAEKMQTSSGLFFPVPVLNLVEDIAAISGVRRIALRDPNVAGNPVLAIQDVEAIEELTDAQLQTMTEKVFATTDPAHPGVAALNGQGRFAVSGPIQVLNFSYFQSDFPDTFRTAVEIRNEIQEHGWNKVVAFQTRNPMHRAHEELCKMALKDLNADGVVIHMLLGKLKKGDIPAPVRDASIRKMAELYFPPNTVMITGYGFDMLYAGPREAVLHALFRQNMGATHLIVGRDHAGVGDYYGAFDAQTIFDNEVPEGAMEIEIYKADHTAYSKKLNKVVMMRDVPDHSKEDFVLLSGTAVREMLGKGIAPPPEFSRPEVAKILSDYYQSLDG</sequence>
<dbReference type="GO" id="GO:0000103">
    <property type="term" value="P:sulfate assimilation"/>
    <property type="evidence" value="ECO:0007669"/>
    <property type="project" value="InterPro"/>
</dbReference>
<dbReference type="InterPro" id="IPR015947">
    <property type="entry name" value="PUA-like_sf"/>
</dbReference>
<evidence type="ECO:0000256" key="2">
    <source>
        <dbReference type="ARBA" id="ARBA00012391"/>
    </source>
</evidence>
<evidence type="ECO:0000259" key="10">
    <source>
        <dbReference type="Pfam" id="PF01747"/>
    </source>
</evidence>
<dbReference type="InterPro" id="IPR024951">
    <property type="entry name" value="Sulfurylase_cat_dom"/>
</dbReference>
<dbReference type="GO" id="GO:0070814">
    <property type="term" value="P:hydrogen sulfide biosynthetic process"/>
    <property type="evidence" value="ECO:0007669"/>
    <property type="project" value="UniProtKB-UniPathway"/>
</dbReference>
<keyword evidence="4 12" id="KW-0548">Nucleotidyltransferase</keyword>
<dbReference type="SUPFAM" id="SSF52374">
    <property type="entry name" value="Nucleotidylyl transferase"/>
    <property type="match status" value="1"/>
</dbReference>
<evidence type="ECO:0000256" key="8">
    <source>
        <dbReference type="ARBA" id="ARBA00037980"/>
    </source>
</evidence>
<dbReference type="Gene3D" id="3.40.50.620">
    <property type="entry name" value="HUPs"/>
    <property type="match status" value="1"/>
</dbReference>
<evidence type="ECO:0000256" key="1">
    <source>
        <dbReference type="ARBA" id="ARBA00005048"/>
    </source>
</evidence>
<keyword evidence="5" id="KW-0547">Nucleotide-binding</keyword>
<dbReference type="InterPro" id="IPR025980">
    <property type="entry name" value="ATP-Sase_PUA-like_dom"/>
</dbReference>
<protein>
    <recommendedName>
        <fullName evidence="2">sulfate adenylyltransferase</fullName>
        <ecNumber evidence="2">2.7.7.4</ecNumber>
    </recommendedName>
    <alternativeName>
        <fullName evidence="9">ATP-sulfurylase</fullName>
    </alternativeName>
    <alternativeName>
        <fullName evidence="7">Sulfate adenylate transferase</fullName>
    </alternativeName>
</protein>
<evidence type="ECO:0000256" key="4">
    <source>
        <dbReference type="ARBA" id="ARBA00022695"/>
    </source>
</evidence>
<evidence type="ECO:0000256" key="3">
    <source>
        <dbReference type="ARBA" id="ARBA00022679"/>
    </source>
</evidence>
<dbReference type="NCBIfam" id="TIGR00339">
    <property type="entry name" value="sopT"/>
    <property type="match status" value="1"/>
</dbReference>
<dbReference type="InterPro" id="IPR014729">
    <property type="entry name" value="Rossmann-like_a/b/a_fold"/>
</dbReference>
<comment type="similarity">
    <text evidence="8">Belongs to the sulfate adenylyltransferase family.</text>
</comment>
<dbReference type="Pfam" id="PF14306">
    <property type="entry name" value="PUA_2"/>
    <property type="match status" value="1"/>
</dbReference>
<evidence type="ECO:0000259" key="11">
    <source>
        <dbReference type="Pfam" id="PF14306"/>
    </source>
</evidence>
<evidence type="ECO:0000256" key="9">
    <source>
        <dbReference type="ARBA" id="ARBA00041598"/>
    </source>
</evidence>
<comment type="pathway">
    <text evidence="1">Sulfur metabolism; hydrogen sulfide biosynthesis; sulfite from sulfate: step 1/3.</text>
</comment>
<dbReference type="InterPro" id="IPR020792">
    <property type="entry name" value="SO4_adenylyltransferase_pro"/>
</dbReference>
<dbReference type="EMBL" id="UOFX01000011">
    <property type="protein sequence ID" value="VAX06301.1"/>
    <property type="molecule type" value="Genomic_DNA"/>
</dbReference>
<dbReference type="CDD" id="cd00517">
    <property type="entry name" value="ATPS"/>
    <property type="match status" value="1"/>
</dbReference>
<dbReference type="UniPathway" id="UPA00140">
    <property type="reaction ID" value="UER00204"/>
</dbReference>
<dbReference type="GO" id="GO:0005524">
    <property type="term" value="F:ATP binding"/>
    <property type="evidence" value="ECO:0007669"/>
    <property type="project" value="UniProtKB-KW"/>
</dbReference>
<dbReference type="Gene3D" id="3.10.400.10">
    <property type="entry name" value="Sulfate adenylyltransferase"/>
    <property type="match status" value="1"/>
</dbReference>
<dbReference type="HAMAP" id="MF_00066">
    <property type="entry name" value="Sulf_adenylyltr"/>
    <property type="match status" value="1"/>
</dbReference>
<evidence type="ECO:0000256" key="6">
    <source>
        <dbReference type="ARBA" id="ARBA00022840"/>
    </source>
</evidence>
<feature type="domain" description="Sulphate adenylyltransferase catalytic" evidence="10">
    <location>
        <begin position="178"/>
        <end position="389"/>
    </location>
</feature>
<feature type="domain" description="ATP-sulfurylase PUA-like" evidence="11">
    <location>
        <begin position="2"/>
        <end position="165"/>
    </location>
</feature>
<dbReference type="SUPFAM" id="SSF88697">
    <property type="entry name" value="PUA domain-like"/>
    <property type="match status" value="1"/>
</dbReference>
<organism evidence="12">
    <name type="scientific">hydrothermal vent metagenome</name>
    <dbReference type="NCBI Taxonomy" id="652676"/>
    <lineage>
        <taxon>unclassified sequences</taxon>
        <taxon>metagenomes</taxon>
        <taxon>ecological metagenomes</taxon>
    </lineage>
</organism>
<dbReference type="PANTHER" id="PTHR43509">
    <property type="match status" value="1"/>
</dbReference>
<keyword evidence="3 12" id="KW-0808">Transferase</keyword>
<reference evidence="12" key="1">
    <citation type="submission" date="2018-06" db="EMBL/GenBank/DDBJ databases">
        <authorList>
            <person name="Zhirakovskaya E."/>
        </authorList>
    </citation>
    <scope>NUCLEOTIDE SEQUENCE</scope>
</reference>
<evidence type="ECO:0000313" key="12">
    <source>
        <dbReference type="EMBL" id="VAX06301.1"/>
    </source>
</evidence>
<keyword evidence="6" id="KW-0067">ATP-binding</keyword>
<accession>A0A3B1AX18</accession>
<proteinExistence type="inferred from homology"/>
<dbReference type="GO" id="GO:0004781">
    <property type="term" value="F:sulfate adenylyltransferase (ATP) activity"/>
    <property type="evidence" value="ECO:0007669"/>
    <property type="project" value="UniProtKB-EC"/>
</dbReference>
<dbReference type="AlphaFoldDB" id="A0A3B1AX18"/>
<gene>
    <name evidence="12" type="ORF">MNBD_GAMMA26-1016</name>
</gene>
<evidence type="ECO:0000256" key="5">
    <source>
        <dbReference type="ARBA" id="ARBA00022741"/>
    </source>
</evidence>